<sequence length="739" mass="79298">MKKLFKILLKMALVLAVLGIAGLITLRLMFPPEKVKTLALDYAKNNLHREMSFDKLSFNLIGVTLENFALSESSTFQEGTFVKADKLVVKVALLPLLKKRVEISTIEIDGLDVNIVKQKDGAFNFDSLLSSSSTPAEAATADPVEKTAETDTSSSLVLLAETIEVKDCNFYYKDLQTGTSTEVEKLNIEISDFDLASPFNTVISFTTAFEQDGGISVSVPVTLDFTAFLANLEMAKAYVKVNKISADYKTVKFLLKGEVNNFESPKADLTGSLSGINNLVLADLLPDLPNFTLPVINLTLKADADLNNSSAVINQVALSVRDSSFNSSGKVNWGGAAPAYNLTGNLKIDLAQLVQMTDTISGFNPAGQISGSFKATEKKENKDISGTITLKDVTLFYAPFTAKSLNGTIKLASLDDISCDSFTGLLNNEKFTSSFSYKNVKEVMALALNLDLAALKLDAFPGQDTPEEETASSESPSQETPEQNTEKTGQTPETFMNIKADVKVGAVQVPYFRTDGFSIKADLTQISSSMAKSNGQVSFNLQPGAITNLDSFVKENKIVKILLLPITVVRKVANMLHIDLFPAENESKKGEITFTSGEGVYTFTNGLMTLDKTSFLSKVTNLNGTGKINFATQALDMKVSATVLTSQTPIVIKIGGTMDNPSGKLDVVNTVTSVVGGILNYKTPGKVVTGTADAAAAVTKGVATTATDTVKGTVDAAKDTLKSIGSLFKKKTDTQEENQ</sequence>
<evidence type="ECO:0000256" key="2">
    <source>
        <dbReference type="SAM" id="Phobius"/>
    </source>
</evidence>
<organism evidence="4 5">
    <name type="scientific">Candidatus Avelusimicrobium gallicola</name>
    <dbReference type="NCBI Taxonomy" id="2562704"/>
    <lineage>
        <taxon>Bacteria</taxon>
        <taxon>Pseudomonadati</taxon>
        <taxon>Elusimicrobiota</taxon>
        <taxon>Elusimicrobia</taxon>
        <taxon>Elusimicrobiales</taxon>
        <taxon>Elusimicrobiaceae</taxon>
        <taxon>Candidatus Avelusimicrobium</taxon>
    </lineage>
</organism>
<accession>A0A928DQJ9</accession>
<keyword evidence="2" id="KW-0472">Membrane</keyword>
<reference evidence="4" key="1">
    <citation type="submission" date="2019-04" db="EMBL/GenBank/DDBJ databases">
        <title>Evolution of Biomass-Degrading Anaerobic Consortia Revealed by Metagenomics.</title>
        <authorList>
            <person name="Peng X."/>
        </authorList>
    </citation>
    <scope>NUCLEOTIDE SEQUENCE</scope>
    <source>
        <strain evidence="4">SIG66</strain>
    </source>
</reference>
<dbReference type="InterPro" id="IPR007844">
    <property type="entry name" value="AsmA"/>
</dbReference>
<feature type="domain" description="AsmA" evidence="3">
    <location>
        <begin position="1"/>
        <end position="489"/>
    </location>
</feature>
<dbReference type="InterPro" id="IPR052894">
    <property type="entry name" value="AsmA-related"/>
</dbReference>
<dbReference type="GO" id="GO:0090313">
    <property type="term" value="P:regulation of protein targeting to membrane"/>
    <property type="evidence" value="ECO:0007669"/>
    <property type="project" value="TreeGrafter"/>
</dbReference>
<proteinExistence type="predicted"/>
<dbReference type="Proteomes" id="UP000725649">
    <property type="component" value="Unassembled WGS sequence"/>
</dbReference>
<feature type="transmembrane region" description="Helical" evidence="2">
    <location>
        <begin position="7"/>
        <end position="30"/>
    </location>
</feature>
<evidence type="ECO:0000313" key="4">
    <source>
        <dbReference type="EMBL" id="MBE6421326.1"/>
    </source>
</evidence>
<dbReference type="PANTHER" id="PTHR30441:SF8">
    <property type="entry name" value="DUF748 DOMAIN-CONTAINING PROTEIN"/>
    <property type="match status" value="1"/>
</dbReference>
<dbReference type="GO" id="GO:0005886">
    <property type="term" value="C:plasma membrane"/>
    <property type="evidence" value="ECO:0007669"/>
    <property type="project" value="TreeGrafter"/>
</dbReference>
<dbReference type="Pfam" id="PF05170">
    <property type="entry name" value="AsmA"/>
    <property type="match status" value="1"/>
</dbReference>
<dbReference type="AlphaFoldDB" id="A0A928DQJ9"/>
<protein>
    <submittedName>
        <fullName evidence="4">AsmA family protein</fullName>
    </submittedName>
</protein>
<evidence type="ECO:0000256" key="1">
    <source>
        <dbReference type="SAM" id="MobiDB-lite"/>
    </source>
</evidence>
<comment type="caution">
    <text evidence="4">The sequence shown here is derived from an EMBL/GenBank/DDBJ whole genome shotgun (WGS) entry which is preliminary data.</text>
</comment>
<dbReference type="EMBL" id="SUVG01000004">
    <property type="protein sequence ID" value="MBE6421326.1"/>
    <property type="molecule type" value="Genomic_DNA"/>
</dbReference>
<keyword evidence="2" id="KW-1133">Transmembrane helix</keyword>
<keyword evidence="2" id="KW-0812">Transmembrane</keyword>
<name>A0A928DQJ9_9BACT</name>
<feature type="compositionally biased region" description="Low complexity" evidence="1">
    <location>
        <begin position="472"/>
        <end position="483"/>
    </location>
</feature>
<dbReference type="PANTHER" id="PTHR30441">
    <property type="entry name" value="DUF748 DOMAIN-CONTAINING PROTEIN"/>
    <property type="match status" value="1"/>
</dbReference>
<evidence type="ECO:0000313" key="5">
    <source>
        <dbReference type="Proteomes" id="UP000725649"/>
    </source>
</evidence>
<evidence type="ECO:0000259" key="3">
    <source>
        <dbReference type="Pfam" id="PF05170"/>
    </source>
</evidence>
<feature type="region of interest" description="Disordered" evidence="1">
    <location>
        <begin position="462"/>
        <end position="494"/>
    </location>
</feature>
<gene>
    <name evidence="4" type="ORF">E7027_04250</name>
</gene>